<name>A0A0E9V758_ANGAN</name>
<reference evidence="1" key="2">
    <citation type="journal article" date="2015" name="Fish Shellfish Immunol.">
        <title>Early steps in the European eel (Anguilla anguilla)-Vibrio vulnificus interaction in the gills: Role of the RtxA13 toxin.</title>
        <authorList>
            <person name="Callol A."/>
            <person name="Pajuelo D."/>
            <person name="Ebbesson L."/>
            <person name="Teles M."/>
            <person name="MacKenzie S."/>
            <person name="Amaro C."/>
        </authorList>
    </citation>
    <scope>NUCLEOTIDE SEQUENCE</scope>
</reference>
<dbReference type="AlphaFoldDB" id="A0A0E9V758"/>
<proteinExistence type="predicted"/>
<sequence>MLSFFPNAPKLICDMGPGESIAWTCWALIH</sequence>
<protein>
    <submittedName>
        <fullName evidence="1">Uncharacterized protein</fullName>
    </submittedName>
</protein>
<dbReference type="EMBL" id="GBXM01035494">
    <property type="protein sequence ID" value="JAH73083.1"/>
    <property type="molecule type" value="Transcribed_RNA"/>
</dbReference>
<evidence type="ECO:0000313" key="1">
    <source>
        <dbReference type="EMBL" id="JAH73083.1"/>
    </source>
</evidence>
<organism evidence="1">
    <name type="scientific">Anguilla anguilla</name>
    <name type="common">European freshwater eel</name>
    <name type="synonym">Muraena anguilla</name>
    <dbReference type="NCBI Taxonomy" id="7936"/>
    <lineage>
        <taxon>Eukaryota</taxon>
        <taxon>Metazoa</taxon>
        <taxon>Chordata</taxon>
        <taxon>Craniata</taxon>
        <taxon>Vertebrata</taxon>
        <taxon>Euteleostomi</taxon>
        <taxon>Actinopterygii</taxon>
        <taxon>Neopterygii</taxon>
        <taxon>Teleostei</taxon>
        <taxon>Anguilliformes</taxon>
        <taxon>Anguillidae</taxon>
        <taxon>Anguilla</taxon>
    </lineage>
</organism>
<accession>A0A0E9V758</accession>
<reference evidence="1" key="1">
    <citation type="submission" date="2014-11" db="EMBL/GenBank/DDBJ databases">
        <authorList>
            <person name="Amaro Gonzalez C."/>
        </authorList>
    </citation>
    <scope>NUCLEOTIDE SEQUENCE</scope>
</reference>